<dbReference type="CDD" id="cd04433">
    <property type="entry name" value="AFD_class_I"/>
    <property type="match status" value="1"/>
</dbReference>
<dbReference type="Pfam" id="PF00501">
    <property type="entry name" value="AMP-binding"/>
    <property type="match status" value="1"/>
</dbReference>
<dbReference type="OrthoDB" id="9803968at2"/>
<proteinExistence type="inferred from homology"/>
<feature type="domain" description="AMP-dependent synthetase/ligase" evidence="3">
    <location>
        <begin position="12"/>
        <end position="352"/>
    </location>
</feature>
<dbReference type="PANTHER" id="PTHR43201:SF5">
    <property type="entry name" value="MEDIUM-CHAIN ACYL-COA LIGASE ACSF2, MITOCHONDRIAL"/>
    <property type="match status" value="1"/>
</dbReference>
<protein>
    <submittedName>
        <fullName evidence="5">Long-chain acyl-CoA synthetase</fullName>
    </submittedName>
</protein>
<dbReference type="Gene3D" id="3.30.300.30">
    <property type="match status" value="1"/>
</dbReference>
<organism evidence="5 6">
    <name type="scientific">Thiothrix caldifontis</name>
    <dbReference type="NCBI Taxonomy" id="525918"/>
    <lineage>
        <taxon>Bacteria</taxon>
        <taxon>Pseudomonadati</taxon>
        <taxon>Pseudomonadota</taxon>
        <taxon>Gammaproteobacteria</taxon>
        <taxon>Thiotrichales</taxon>
        <taxon>Thiotrichaceae</taxon>
        <taxon>Thiothrix</taxon>
    </lineage>
</organism>
<comment type="similarity">
    <text evidence="1">Belongs to the ATP-dependent AMP-binding enzyme family.</text>
</comment>
<dbReference type="STRING" id="525918.SAMN05660964_03708"/>
<dbReference type="Proteomes" id="UP000199397">
    <property type="component" value="Unassembled WGS sequence"/>
</dbReference>
<dbReference type="Gene3D" id="3.40.50.12780">
    <property type="entry name" value="N-terminal domain of ligase-like"/>
    <property type="match status" value="1"/>
</dbReference>
<feature type="domain" description="AMP-binding enzyme C-terminal" evidence="4">
    <location>
        <begin position="404"/>
        <end position="480"/>
    </location>
</feature>
<evidence type="ECO:0000256" key="1">
    <source>
        <dbReference type="ARBA" id="ARBA00006432"/>
    </source>
</evidence>
<name>A0A1H4GTM2_9GAMM</name>
<evidence type="ECO:0000313" key="6">
    <source>
        <dbReference type="Proteomes" id="UP000199397"/>
    </source>
</evidence>
<evidence type="ECO:0000259" key="4">
    <source>
        <dbReference type="Pfam" id="PF13193"/>
    </source>
</evidence>
<dbReference type="GO" id="GO:0006631">
    <property type="term" value="P:fatty acid metabolic process"/>
    <property type="evidence" value="ECO:0007669"/>
    <property type="project" value="TreeGrafter"/>
</dbReference>
<gene>
    <name evidence="5" type="ORF">SAMN05660964_03708</name>
</gene>
<dbReference type="AlphaFoldDB" id="A0A1H4GTM2"/>
<dbReference type="InterPro" id="IPR042099">
    <property type="entry name" value="ANL_N_sf"/>
</dbReference>
<dbReference type="InterPro" id="IPR020845">
    <property type="entry name" value="AMP-binding_CS"/>
</dbReference>
<dbReference type="PROSITE" id="PS00455">
    <property type="entry name" value="AMP_BINDING"/>
    <property type="match status" value="1"/>
</dbReference>
<dbReference type="PANTHER" id="PTHR43201">
    <property type="entry name" value="ACYL-COA SYNTHETASE"/>
    <property type="match status" value="1"/>
</dbReference>
<dbReference type="RefSeq" id="WP_093071045.1">
    <property type="nucleotide sequence ID" value="NZ_FNQP01000041.1"/>
</dbReference>
<keyword evidence="2" id="KW-0436">Ligase</keyword>
<dbReference type="InterPro" id="IPR045851">
    <property type="entry name" value="AMP-bd_C_sf"/>
</dbReference>
<reference evidence="5 6" key="1">
    <citation type="submission" date="2016-10" db="EMBL/GenBank/DDBJ databases">
        <authorList>
            <person name="de Groot N.N."/>
        </authorList>
    </citation>
    <scope>NUCLEOTIDE SEQUENCE [LARGE SCALE GENOMIC DNA]</scope>
    <source>
        <strain evidence="5 6">DSM 21228</strain>
    </source>
</reference>
<dbReference type="EMBL" id="FNQP01000041">
    <property type="protein sequence ID" value="SEB12986.1"/>
    <property type="molecule type" value="Genomic_DNA"/>
</dbReference>
<dbReference type="SUPFAM" id="SSF56801">
    <property type="entry name" value="Acetyl-CoA synthetase-like"/>
    <property type="match status" value="1"/>
</dbReference>
<keyword evidence="6" id="KW-1185">Reference proteome</keyword>
<evidence type="ECO:0000313" key="5">
    <source>
        <dbReference type="EMBL" id="SEB12986.1"/>
    </source>
</evidence>
<dbReference type="InterPro" id="IPR025110">
    <property type="entry name" value="AMP-bd_C"/>
</dbReference>
<evidence type="ECO:0000259" key="3">
    <source>
        <dbReference type="Pfam" id="PF00501"/>
    </source>
</evidence>
<sequence length="492" mass="54604">MNQAKLNLAECFFHKAEQQPEHPLILGQETANSTSYAEFRAEIQALAQQLKAAGIKLGDNIGIHYPSGGHYIAFVYAVWVCNACVTPLPLELTPAEKQQIFEYVHMDAVISHTRMMAQVSANTQGESIPLLHQAIFTKAKSFCTPPAELANVNPAFIRFTSGTTGNAKGVVLSHEAIYERIHAANNVLNISEQDRILWLLSMDYHFAVSIVAYLTFGASIILPKNSFGITLLNAANNHKATFIYGSPTHYMLMVQDDTGVELPNSLRVAIVTTTALSADAADAFHQRFKRVLNETYGIIELGLPAINISQARDKQGSVGKITPDYELRLEMIDGHEYGEITVRSKGMLDAYYSPWRSRETILAEQGGWFHTGDLGKLDADGFLYIVGRSKEMISVGGMKFFPEEVETILEKHPAIAEAAVFSAKDRQWGEPAQAHLVLTTGVECPSDHELRSYCKQYLATHKVPSRFIWVEQLAYTASGKKIRNPNKLHHLN</sequence>
<accession>A0A1H4GTM2</accession>
<dbReference type="GO" id="GO:0031956">
    <property type="term" value="F:medium-chain fatty acid-CoA ligase activity"/>
    <property type="evidence" value="ECO:0007669"/>
    <property type="project" value="TreeGrafter"/>
</dbReference>
<evidence type="ECO:0000256" key="2">
    <source>
        <dbReference type="ARBA" id="ARBA00022598"/>
    </source>
</evidence>
<dbReference type="Pfam" id="PF13193">
    <property type="entry name" value="AMP-binding_C"/>
    <property type="match status" value="1"/>
</dbReference>
<dbReference type="InterPro" id="IPR000873">
    <property type="entry name" value="AMP-dep_synth/lig_dom"/>
</dbReference>